<keyword evidence="1" id="KW-0732">Signal</keyword>
<dbReference type="GO" id="GO:0046872">
    <property type="term" value="F:metal ion binding"/>
    <property type="evidence" value="ECO:0007669"/>
    <property type="project" value="InterPro"/>
</dbReference>
<feature type="domain" description="Peptidase M16 N-terminal" evidence="2">
    <location>
        <begin position="52"/>
        <end position="173"/>
    </location>
</feature>
<evidence type="ECO:0000259" key="2">
    <source>
        <dbReference type="Pfam" id="PF00675"/>
    </source>
</evidence>
<gene>
    <name evidence="4" type="ORF">EL17_22160</name>
</gene>
<evidence type="ECO:0000313" key="4">
    <source>
        <dbReference type="EMBL" id="KEO75733.1"/>
    </source>
</evidence>
<dbReference type="PANTHER" id="PTHR11851:SF224">
    <property type="entry name" value="PROCESSING PROTEASE"/>
    <property type="match status" value="1"/>
</dbReference>
<accession>A0A074L7B4</accession>
<dbReference type="InterPro" id="IPR007863">
    <property type="entry name" value="Peptidase_M16_C"/>
</dbReference>
<dbReference type="Gene3D" id="3.30.830.10">
    <property type="entry name" value="Metalloenzyme, LuxS/M16 peptidase-like"/>
    <property type="match status" value="2"/>
</dbReference>
<dbReference type="InterPro" id="IPR011249">
    <property type="entry name" value="Metalloenz_LuxS/M16"/>
</dbReference>
<feature type="chain" id="PRO_5001695867" evidence="1">
    <location>
        <begin position="25"/>
        <end position="466"/>
    </location>
</feature>
<feature type="signal peptide" evidence="1">
    <location>
        <begin position="1"/>
        <end position="24"/>
    </location>
</feature>
<evidence type="ECO:0000313" key="5">
    <source>
        <dbReference type="Proteomes" id="UP000027821"/>
    </source>
</evidence>
<evidence type="ECO:0000259" key="3">
    <source>
        <dbReference type="Pfam" id="PF05193"/>
    </source>
</evidence>
<reference evidence="4 5" key="1">
    <citation type="submission" date="2014-04" db="EMBL/GenBank/DDBJ databases">
        <title>Characterization and application of a salt tolerant electro-active bacterium.</title>
        <authorList>
            <person name="Yang L."/>
            <person name="Wei S."/>
            <person name="Tay Q.X.M."/>
        </authorList>
    </citation>
    <scope>NUCLEOTIDE SEQUENCE [LARGE SCALE GENOMIC DNA]</scope>
    <source>
        <strain evidence="4 5">LY1</strain>
    </source>
</reference>
<dbReference type="InterPro" id="IPR011765">
    <property type="entry name" value="Pept_M16_N"/>
</dbReference>
<dbReference type="SUPFAM" id="SSF63411">
    <property type="entry name" value="LuxS/MPP-like metallohydrolase"/>
    <property type="match status" value="2"/>
</dbReference>
<proteinExistence type="predicted"/>
<dbReference type="Pfam" id="PF05193">
    <property type="entry name" value="Peptidase_M16_C"/>
    <property type="match status" value="1"/>
</dbReference>
<dbReference type="Proteomes" id="UP000027821">
    <property type="component" value="Unassembled WGS sequence"/>
</dbReference>
<dbReference type="Pfam" id="PF00675">
    <property type="entry name" value="Peptidase_M16"/>
    <property type="match status" value="1"/>
</dbReference>
<name>A0A074L7B4_9BACT</name>
<dbReference type="PANTHER" id="PTHR11851">
    <property type="entry name" value="METALLOPROTEASE"/>
    <property type="match status" value="1"/>
</dbReference>
<protein>
    <submittedName>
        <fullName evidence="4">Peptidase M16</fullName>
    </submittedName>
</protein>
<dbReference type="STRING" id="1048983.EL17_22160"/>
<comment type="caution">
    <text evidence="4">The sequence shown here is derived from an EMBL/GenBank/DDBJ whole genome shotgun (WGS) entry which is preliminary data.</text>
</comment>
<dbReference type="InterPro" id="IPR050361">
    <property type="entry name" value="MPP/UQCRC_Complex"/>
</dbReference>
<keyword evidence="5" id="KW-1185">Reference proteome</keyword>
<feature type="domain" description="Peptidase M16 C-terminal" evidence="3">
    <location>
        <begin position="197"/>
        <end position="374"/>
    </location>
</feature>
<dbReference type="AlphaFoldDB" id="A0A074L7B4"/>
<organism evidence="4 5">
    <name type="scientific">Anditalea andensis</name>
    <dbReference type="NCBI Taxonomy" id="1048983"/>
    <lineage>
        <taxon>Bacteria</taxon>
        <taxon>Pseudomonadati</taxon>
        <taxon>Bacteroidota</taxon>
        <taxon>Cytophagia</taxon>
        <taxon>Cytophagales</taxon>
        <taxon>Cytophagaceae</taxon>
        <taxon>Anditalea</taxon>
    </lineage>
</organism>
<sequence length="466" mass="51025">MKITAKYILLVCVALFGTFALALAQDANFKVPEYEKFTLPNGLTVYLMAQREVPTISVSAVVPAGAIYDGEKSGLAALTASGLQYGTLSYAKTQIEEELDFIGATLNTYASKESAGLSAKFANKDQDIVFPIIKEVLTAPIFDEEEFAKEQKRVLSGLERAKESPRSVINSYWDKFIFGDHVYGNAVSGSPSTVTTFTADDLRSFYKANYSPSGSAIAIVGDFDAAKMKNKISELFIAWEKPAADQHNIVSEAVPTLDHSRVLLVNKEDARETTFLIGGLGVRRDNPDYVAIQVVNTVFGGRFTSWLNDELRVNSGLTYGANSRFSPLKNAGTFAISTFTANSTTGAAIDLALSVLNKLHQTGIDEETLTSAKNYVKGQFPPNYETSGQLAGLLTQMFWYDFDESYINNFQSNVEGMTTEKAADIVEKYFPKDNIQFLLIGKAEEIRPIASKLGNVIEKDIKADGF</sequence>
<dbReference type="OrthoDB" id="9811314at2"/>
<dbReference type="RefSeq" id="WP_035068605.1">
    <property type="nucleotide sequence ID" value="NZ_JMIH01000004.1"/>
</dbReference>
<evidence type="ECO:0000256" key="1">
    <source>
        <dbReference type="SAM" id="SignalP"/>
    </source>
</evidence>
<dbReference type="eggNOG" id="COG0612">
    <property type="taxonomic scope" value="Bacteria"/>
</dbReference>
<dbReference type="EMBL" id="JMIH01000004">
    <property type="protein sequence ID" value="KEO75733.1"/>
    <property type="molecule type" value="Genomic_DNA"/>
</dbReference>